<dbReference type="AlphaFoldDB" id="A0A2S7K123"/>
<proteinExistence type="predicted"/>
<evidence type="ECO:0000256" key="1">
    <source>
        <dbReference type="SAM" id="Coils"/>
    </source>
</evidence>
<evidence type="ECO:0000313" key="3">
    <source>
        <dbReference type="EMBL" id="PQA86204.1"/>
    </source>
</evidence>
<dbReference type="InterPro" id="IPR014147">
    <property type="entry name" value="T4SS_TrbJ"/>
</dbReference>
<feature type="coiled-coil region" evidence="1">
    <location>
        <begin position="45"/>
        <end position="79"/>
    </location>
</feature>
<dbReference type="Proteomes" id="UP000239504">
    <property type="component" value="Unassembled WGS sequence"/>
</dbReference>
<dbReference type="OrthoDB" id="9807335at2"/>
<keyword evidence="2" id="KW-0732">Signal</keyword>
<keyword evidence="1" id="KW-0175">Coiled coil</keyword>
<accession>A0A2S7K123</accession>
<feature type="chain" id="PRO_5015535183" evidence="2">
    <location>
        <begin position="29"/>
        <end position="243"/>
    </location>
</feature>
<dbReference type="NCBIfam" id="NF010448">
    <property type="entry name" value="PRK13874.1"/>
    <property type="match status" value="1"/>
</dbReference>
<dbReference type="EMBL" id="PJCH01000015">
    <property type="protein sequence ID" value="PQA86204.1"/>
    <property type="molecule type" value="Genomic_DNA"/>
</dbReference>
<comment type="caution">
    <text evidence="3">The sequence shown here is derived from an EMBL/GenBank/DDBJ whole genome shotgun (WGS) entry which is preliminary data.</text>
</comment>
<evidence type="ECO:0000313" key="4">
    <source>
        <dbReference type="Proteomes" id="UP000239504"/>
    </source>
</evidence>
<reference evidence="3 4" key="1">
    <citation type="submission" date="2017-12" db="EMBL/GenBank/DDBJ databases">
        <authorList>
            <person name="Hurst M.R.H."/>
        </authorList>
    </citation>
    <scope>NUCLEOTIDE SEQUENCE [LARGE SCALE GENOMIC DNA]</scope>
    <source>
        <strain evidence="3 4">SY-3-19</strain>
    </source>
</reference>
<organism evidence="3 4">
    <name type="scientific">Hyphococcus luteus</name>
    <dbReference type="NCBI Taxonomy" id="2058213"/>
    <lineage>
        <taxon>Bacteria</taxon>
        <taxon>Pseudomonadati</taxon>
        <taxon>Pseudomonadota</taxon>
        <taxon>Alphaproteobacteria</taxon>
        <taxon>Parvularculales</taxon>
        <taxon>Parvularculaceae</taxon>
        <taxon>Hyphococcus</taxon>
    </lineage>
</organism>
<dbReference type="NCBIfam" id="TIGR02780">
    <property type="entry name" value="TrbJ_Ti"/>
    <property type="match status" value="1"/>
</dbReference>
<keyword evidence="4" id="KW-1185">Reference proteome</keyword>
<protein>
    <submittedName>
        <fullName evidence="3">P-type conjugative transfer protein TrbJ</fullName>
    </submittedName>
</protein>
<sequence length="243" mass="26248">MKRKMKTLVSTLALAIAASIAQAPPANAFILGGIVYDPTNYAQNLLTAARTLEMINNQIKQLTNEAAMIANQAKELTQLPYSAKAALKARLVEIDKLIQTANGLAYDVATIDAAFKTLFPQDYSAFSNLAMGAAANAHWKEASRALNDALVIQAKVTETIALDVSTLEEIVTESETAIGGLQVEQAGNQLLALQTKQSMQTAQLLAVQYRAEALDRARQLQTEERARIHRGRFLGDGSAYTPS</sequence>
<name>A0A2S7K123_9PROT</name>
<gene>
    <name evidence="3" type="primary">trbJ</name>
    <name evidence="3" type="ORF">CW354_17785</name>
</gene>
<dbReference type="RefSeq" id="WP_104831416.1">
    <property type="nucleotide sequence ID" value="NZ_PJCH01000015.1"/>
</dbReference>
<evidence type="ECO:0000256" key="2">
    <source>
        <dbReference type="SAM" id="SignalP"/>
    </source>
</evidence>
<feature type="signal peptide" evidence="2">
    <location>
        <begin position="1"/>
        <end position="28"/>
    </location>
</feature>